<proteinExistence type="predicted"/>
<keyword evidence="3" id="KW-1185">Reference proteome</keyword>
<accession>A0A238LGB6</accession>
<protein>
    <submittedName>
        <fullName evidence="2">Uncharacterized protein</fullName>
    </submittedName>
</protein>
<evidence type="ECO:0000313" key="2">
    <source>
        <dbReference type="EMBL" id="SMY08729.1"/>
    </source>
</evidence>
<evidence type="ECO:0000256" key="1">
    <source>
        <dbReference type="SAM" id="Phobius"/>
    </source>
</evidence>
<dbReference type="Proteomes" id="UP000201613">
    <property type="component" value="Unassembled WGS sequence"/>
</dbReference>
<dbReference type="AlphaFoldDB" id="A0A238LGB6"/>
<dbReference type="EMBL" id="FXZK01000005">
    <property type="protein sequence ID" value="SMY08729.1"/>
    <property type="molecule type" value="Genomic_DNA"/>
</dbReference>
<keyword evidence="1" id="KW-0812">Transmembrane</keyword>
<feature type="transmembrane region" description="Helical" evidence="1">
    <location>
        <begin position="47"/>
        <end position="66"/>
    </location>
</feature>
<sequence length="67" mass="7091">MTRLILLLLMFSAVVIAVTSVMSLIKAPSPAPRQSKDSFMPASVKNIAYVLLIILMFGVVSGVIGGL</sequence>
<keyword evidence="1" id="KW-1133">Transmembrane helix</keyword>
<name>A0A238LGB6_9RHOB</name>
<dbReference type="RefSeq" id="WP_093992895.1">
    <property type="nucleotide sequence ID" value="NZ_FXZK01000005.1"/>
</dbReference>
<dbReference type="OrthoDB" id="7875853at2"/>
<evidence type="ECO:0000313" key="3">
    <source>
        <dbReference type="Proteomes" id="UP000201613"/>
    </source>
</evidence>
<gene>
    <name evidence="2" type="ORF">LOM8899_02885</name>
</gene>
<reference evidence="2 3" key="1">
    <citation type="submission" date="2017-05" db="EMBL/GenBank/DDBJ databases">
        <authorList>
            <person name="Song R."/>
            <person name="Chenine A.L."/>
            <person name="Ruprecht R.M."/>
        </authorList>
    </citation>
    <scope>NUCLEOTIDE SEQUENCE [LARGE SCALE GENOMIC DNA]</scope>
    <source>
        <strain evidence="2 3">CECT 8899</strain>
    </source>
</reference>
<keyword evidence="1" id="KW-0472">Membrane</keyword>
<organism evidence="2 3">
    <name type="scientific">Flavimaricola marinus</name>
    <dbReference type="NCBI Taxonomy" id="1819565"/>
    <lineage>
        <taxon>Bacteria</taxon>
        <taxon>Pseudomonadati</taxon>
        <taxon>Pseudomonadota</taxon>
        <taxon>Alphaproteobacteria</taxon>
        <taxon>Rhodobacterales</taxon>
        <taxon>Paracoccaceae</taxon>
        <taxon>Flavimaricola</taxon>
    </lineage>
</organism>